<proteinExistence type="predicted"/>
<dbReference type="Proteomes" id="UP001221142">
    <property type="component" value="Unassembled WGS sequence"/>
</dbReference>
<dbReference type="Gene3D" id="3.30.50.10">
    <property type="entry name" value="Erythroid Transcription Factor GATA-1, subunit A"/>
    <property type="match status" value="1"/>
</dbReference>
<evidence type="ECO:0000313" key="3">
    <source>
        <dbReference type="EMBL" id="KAJ7626064.1"/>
    </source>
</evidence>
<dbReference type="InterPro" id="IPR013088">
    <property type="entry name" value="Znf_NHR/GATA"/>
</dbReference>
<keyword evidence="4" id="KW-1185">Reference proteome</keyword>
<name>A0AAD7BP35_9AGAR</name>
<dbReference type="GO" id="GO:0006355">
    <property type="term" value="P:regulation of DNA-templated transcription"/>
    <property type="evidence" value="ECO:0007669"/>
    <property type="project" value="InterPro"/>
</dbReference>
<evidence type="ECO:0000256" key="1">
    <source>
        <dbReference type="PROSITE-ProRule" id="PRU00094"/>
    </source>
</evidence>
<dbReference type="PROSITE" id="PS50114">
    <property type="entry name" value="GATA_ZN_FINGER_2"/>
    <property type="match status" value="1"/>
</dbReference>
<evidence type="ECO:0000313" key="4">
    <source>
        <dbReference type="Proteomes" id="UP001221142"/>
    </source>
</evidence>
<sequence length="259" mass="28400">MDSTSHFNSISTDSTLFLSWLDGLASLEDAIYDTHHTPRSFVPLAEIPQDVFSTPETRGSHTEVELFSLQAERSPSGTAAGPAAVLNQRTLTYDWNPEDGLLLVEQTDSFPVAFRDEHHSYRSHASVPLDHLELYTTPTGAAQVWTNVISAEIPSSSLAWALGHGPTIPDSTSTSSFTLIPSSEPIPPPANPDMDVLQCTHCHTRKSSPTSPWRRDSSGNRVCNACGLYERRCGKRRPLRLVGRGVRKSAAKRIPNLLV</sequence>
<dbReference type="InterPro" id="IPR000679">
    <property type="entry name" value="Znf_GATA"/>
</dbReference>
<dbReference type="SMART" id="SM00401">
    <property type="entry name" value="ZnF_GATA"/>
    <property type="match status" value="1"/>
</dbReference>
<dbReference type="EMBL" id="JARKIF010000012">
    <property type="protein sequence ID" value="KAJ7626064.1"/>
    <property type="molecule type" value="Genomic_DNA"/>
</dbReference>
<keyword evidence="1" id="KW-0862">Zinc</keyword>
<dbReference type="GO" id="GO:0043565">
    <property type="term" value="F:sequence-specific DNA binding"/>
    <property type="evidence" value="ECO:0007669"/>
    <property type="project" value="InterPro"/>
</dbReference>
<organism evidence="3 4">
    <name type="scientific">Roridomyces roridus</name>
    <dbReference type="NCBI Taxonomy" id="1738132"/>
    <lineage>
        <taxon>Eukaryota</taxon>
        <taxon>Fungi</taxon>
        <taxon>Dikarya</taxon>
        <taxon>Basidiomycota</taxon>
        <taxon>Agaricomycotina</taxon>
        <taxon>Agaricomycetes</taxon>
        <taxon>Agaricomycetidae</taxon>
        <taxon>Agaricales</taxon>
        <taxon>Marasmiineae</taxon>
        <taxon>Mycenaceae</taxon>
        <taxon>Roridomyces</taxon>
    </lineage>
</organism>
<keyword evidence="1" id="KW-0863">Zinc-finger</keyword>
<dbReference type="SUPFAM" id="SSF57716">
    <property type="entry name" value="Glucocorticoid receptor-like (DNA-binding domain)"/>
    <property type="match status" value="1"/>
</dbReference>
<comment type="caution">
    <text evidence="3">The sequence shown here is derived from an EMBL/GenBank/DDBJ whole genome shotgun (WGS) entry which is preliminary data.</text>
</comment>
<dbReference type="Pfam" id="PF00320">
    <property type="entry name" value="GATA"/>
    <property type="match status" value="1"/>
</dbReference>
<dbReference type="GO" id="GO:0008270">
    <property type="term" value="F:zinc ion binding"/>
    <property type="evidence" value="ECO:0007669"/>
    <property type="project" value="UniProtKB-KW"/>
</dbReference>
<reference evidence="3" key="1">
    <citation type="submission" date="2023-03" db="EMBL/GenBank/DDBJ databases">
        <title>Massive genome expansion in bonnet fungi (Mycena s.s.) driven by repeated elements and novel gene families across ecological guilds.</title>
        <authorList>
            <consortium name="Lawrence Berkeley National Laboratory"/>
            <person name="Harder C.B."/>
            <person name="Miyauchi S."/>
            <person name="Viragh M."/>
            <person name="Kuo A."/>
            <person name="Thoen E."/>
            <person name="Andreopoulos B."/>
            <person name="Lu D."/>
            <person name="Skrede I."/>
            <person name="Drula E."/>
            <person name="Henrissat B."/>
            <person name="Morin E."/>
            <person name="Kohler A."/>
            <person name="Barry K."/>
            <person name="LaButti K."/>
            <person name="Morin E."/>
            <person name="Salamov A."/>
            <person name="Lipzen A."/>
            <person name="Mereny Z."/>
            <person name="Hegedus B."/>
            <person name="Baldrian P."/>
            <person name="Stursova M."/>
            <person name="Weitz H."/>
            <person name="Taylor A."/>
            <person name="Grigoriev I.V."/>
            <person name="Nagy L.G."/>
            <person name="Martin F."/>
            <person name="Kauserud H."/>
        </authorList>
    </citation>
    <scope>NUCLEOTIDE SEQUENCE</scope>
    <source>
        <strain evidence="3">9284</strain>
    </source>
</reference>
<dbReference type="AlphaFoldDB" id="A0AAD7BP35"/>
<keyword evidence="1" id="KW-0479">Metal-binding</keyword>
<accession>A0AAD7BP35</accession>
<evidence type="ECO:0000259" key="2">
    <source>
        <dbReference type="PROSITE" id="PS50114"/>
    </source>
</evidence>
<feature type="domain" description="GATA-type" evidence="2">
    <location>
        <begin position="202"/>
        <end position="253"/>
    </location>
</feature>
<protein>
    <recommendedName>
        <fullName evidence="2">GATA-type domain-containing protein</fullName>
    </recommendedName>
</protein>
<dbReference type="CDD" id="cd00202">
    <property type="entry name" value="ZnF_GATA"/>
    <property type="match status" value="1"/>
</dbReference>
<gene>
    <name evidence="3" type="ORF">FB45DRAFT_1060595</name>
</gene>